<gene>
    <name evidence="2" type="ORF">SDC9_78858</name>
</gene>
<evidence type="ECO:0000256" key="1">
    <source>
        <dbReference type="SAM" id="Coils"/>
    </source>
</evidence>
<organism evidence="2">
    <name type="scientific">bioreactor metagenome</name>
    <dbReference type="NCBI Taxonomy" id="1076179"/>
    <lineage>
        <taxon>unclassified sequences</taxon>
        <taxon>metagenomes</taxon>
        <taxon>ecological metagenomes</taxon>
    </lineage>
</organism>
<proteinExistence type="predicted"/>
<sequence length="137" mass="16023">MNAKEYLSQAWYLDKRIKTKERQIDWLRSHAVYVSPKISNEPKVPSAEKRSPVEEAVVRITELEREINDSIAKLMRLKTEIADVIRSVNSMECETLLEMRYLTFLGWDQVAAQLNYSQDYIYHLHRKALGLVRIPGS</sequence>
<dbReference type="AlphaFoldDB" id="A0A644YUU2"/>
<dbReference type="Pfam" id="PF07374">
    <property type="entry name" value="DUF1492"/>
    <property type="match status" value="1"/>
</dbReference>
<protein>
    <recommendedName>
        <fullName evidence="3">RNA polymerase sigma-70 region 4 domain-containing protein</fullName>
    </recommendedName>
</protein>
<dbReference type="EMBL" id="VSSQ01006321">
    <property type="protein sequence ID" value="MPM32296.1"/>
    <property type="molecule type" value="Genomic_DNA"/>
</dbReference>
<dbReference type="InterPro" id="IPR010861">
    <property type="entry name" value="DUF1492"/>
</dbReference>
<keyword evidence="1" id="KW-0175">Coiled coil</keyword>
<evidence type="ECO:0000313" key="2">
    <source>
        <dbReference type="EMBL" id="MPM32296.1"/>
    </source>
</evidence>
<comment type="caution">
    <text evidence="2">The sequence shown here is derived from an EMBL/GenBank/DDBJ whole genome shotgun (WGS) entry which is preliminary data.</text>
</comment>
<evidence type="ECO:0008006" key="3">
    <source>
        <dbReference type="Google" id="ProtNLM"/>
    </source>
</evidence>
<reference evidence="2" key="1">
    <citation type="submission" date="2019-08" db="EMBL/GenBank/DDBJ databases">
        <authorList>
            <person name="Kucharzyk K."/>
            <person name="Murdoch R.W."/>
            <person name="Higgins S."/>
            <person name="Loffler F."/>
        </authorList>
    </citation>
    <scope>NUCLEOTIDE SEQUENCE</scope>
</reference>
<feature type="coiled-coil region" evidence="1">
    <location>
        <begin position="53"/>
        <end position="94"/>
    </location>
</feature>
<accession>A0A644YUU2</accession>
<name>A0A644YUU2_9ZZZZ</name>